<feature type="transmembrane region" description="Helical" evidence="1">
    <location>
        <begin position="143"/>
        <end position="166"/>
    </location>
</feature>
<dbReference type="EMBL" id="SJPQ01000001">
    <property type="protein sequence ID" value="TWT90876.1"/>
    <property type="molecule type" value="Genomic_DNA"/>
</dbReference>
<reference evidence="2 3" key="1">
    <citation type="submission" date="2019-02" db="EMBL/GenBank/DDBJ databases">
        <title>Deep-cultivation of Planctomycetes and their phenomic and genomic characterization uncovers novel biology.</title>
        <authorList>
            <person name="Wiegand S."/>
            <person name="Jogler M."/>
            <person name="Boedeker C."/>
            <person name="Pinto D."/>
            <person name="Vollmers J."/>
            <person name="Rivas-Marin E."/>
            <person name="Kohn T."/>
            <person name="Peeters S.H."/>
            <person name="Heuer A."/>
            <person name="Rast P."/>
            <person name="Oberbeckmann S."/>
            <person name="Bunk B."/>
            <person name="Jeske O."/>
            <person name="Meyerdierks A."/>
            <person name="Storesund J.E."/>
            <person name="Kallscheuer N."/>
            <person name="Luecker S."/>
            <person name="Lage O.M."/>
            <person name="Pohl T."/>
            <person name="Merkel B.J."/>
            <person name="Hornburger P."/>
            <person name="Mueller R.-W."/>
            <person name="Bruemmer F."/>
            <person name="Labrenz M."/>
            <person name="Spormann A.M."/>
            <person name="Op Den Camp H."/>
            <person name="Overmann J."/>
            <person name="Amann R."/>
            <person name="Jetten M.S.M."/>
            <person name="Mascher T."/>
            <person name="Medema M.H."/>
            <person name="Devos D.P."/>
            <person name="Kaster A.-K."/>
            <person name="Ovreas L."/>
            <person name="Rohde M."/>
            <person name="Galperin M.Y."/>
            <person name="Jogler C."/>
        </authorList>
    </citation>
    <scope>NUCLEOTIDE SEQUENCE [LARGE SCALE GENOMIC DNA]</scope>
    <source>
        <strain evidence="2 3">Mal64</strain>
    </source>
</reference>
<feature type="transmembrane region" description="Helical" evidence="1">
    <location>
        <begin position="50"/>
        <end position="70"/>
    </location>
</feature>
<dbReference type="Proteomes" id="UP000315440">
    <property type="component" value="Unassembled WGS sequence"/>
</dbReference>
<proteinExistence type="predicted"/>
<keyword evidence="1" id="KW-0812">Transmembrane</keyword>
<protein>
    <recommendedName>
        <fullName evidence="4">Integral membrane protein</fullName>
    </recommendedName>
</protein>
<feature type="transmembrane region" description="Helical" evidence="1">
    <location>
        <begin position="12"/>
        <end position="38"/>
    </location>
</feature>
<keyword evidence="1" id="KW-1133">Transmembrane helix</keyword>
<organism evidence="2 3">
    <name type="scientific">Pseudobythopirellula maris</name>
    <dbReference type="NCBI Taxonomy" id="2527991"/>
    <lineage>
        <taxon>Bacteria</taxon>
        <taxon>Pseudomonadati</taxon>
        <taxon>Planctomycetota</taxon>
        <taxon>Planctomycetia</taxon>
        <taxon>Pirellulales</taxon>
        <taxon>Lacipirellulaceae</taxon>
        <taxon>Pseudobythopirellula</taxon>
    </lineage>
</organism>
<comment type="caution">
    <text evidence="2">The sequence shown here is derived from an EMBL/GenBank/DDBJ whole genome shotgun (WGS) entry which is preliminary data.</text>
</comment>
<name>A0A5C5ZUI9_9BACT</name>
<feature type="transmembrane region" description="Helical" evidence="1">
    <location>
        <begin position="76"/>
        <end position="97"/>
    </location>
</feature>
<evidence type="ECO:0000313" key="2">
    <source>
        <dbReference type="EMBL" id="TWT90876.1"/>
    </source>
</evidence>
<gene>
    <name evidence="2" type="ORF">Mal64_12740</name>
</gene>
<dbReference type="RefSeq" id="WP_146398146.1">
    <property type="nucleotide sequence ID" value="NZ_SJPQ01000001.1"/>
</dbReference>
<keyword evidence="3" id="KW-1185">Reference proteome</keyword>
<evidence type="ECO:0008006" key="4">
    <source>
        <dbReference type="Google" id="ProtNLM"/>
    </source>
</evidence>
<accession>A0A5C5ZUI9</accession>
<dbReference type="AlphaFoldDB" id="A0A5C5ZUI9"/>
<keyword evidence="1" id="KW-0472">Membrane</keyword>
<dbReference type="OrthoDB" id="2596219at2"/>
<evidence type="ECO:0000313" key="3">
    <source>
        <dbReference type="Proteomes" id="UP000315440"/>
    </source>
</evidence>
<evidence type="ECO:0000256" key="1">
    <source>
        <dbReference type="SAM" id="Phobius"/>
    </source>
</evidence>
<sequence length="175" mass="18988">MAFHFSQLFWGLLLVILDFSLNGFDLLVDGVGYLIVAAGCSGLSPLSTKFITAGMLCFVLTMLWLFGFAVHGALAVPYGLVTMVVGCAMMWHLLGGIGEFAMSRQRQDLADRASNRRVVYVAIMVGAALFELAMQGSHTAGPLAFILILGLVLGMLVQIVMILHLIHRVRDELAM</sequence>
<feature type="transmembrane region" description="Helical" evidence="1">
    <location>
        <begin position="118"/>
        <end position="137"/>
    </location>
</feature>